<dbReference type="InterPro" id="IPR051406">
    <property type="entry name" value="PLD_domain"/>
</dbReference>
<sequence>MNKYFCLTVETEAYFSGIQEIIRREIGLTKYSVHVAVAWFTDPVLFAALLERQRAGVAVALCVTQDEKNINFQPYGLPFGDLEAAGGRVWVVEDRLMHHKFCVLDGRDVLTGSYNWTRKAAQSNEENIVLTTGDPELAHHFLREFRRLTGQTEAAAGDPAVGRVLKRLGVIKTLLALHETEDLPKHIGRLEAEGVADSRLAALLAALQNQRYAEAMQQLEAFVAAYAQVRVWEDPLLPALQLEIRLLEAELLALEAERSELSRVLLNFELWQQRELGELLQEVLGLRRDVARFHRQESSYSESEYQEAKRRYEQQAQDRETAEKVAEQTFALDELGRASLKKLYRDAAQLCHPDRVAAQFQEAATALFQEVQNAYQRQDLASLQALLVNLRRGVFTAATTALTSVQVLRERRDAMAAKHAELLQELAELRASEAYALAQEDETVREEYLHTNRAALEAERERLAARLEQLLAQTE</sequence>
<feature type="coiled-coil region" evidence="7">
    <location>
        <begin position="237"/>
        <end position="264"/>
    </location>
</feature>
<proteinExistence type="inferred from homology"/>
<dbReference type="Pfam" id="PF13091">
    <property type="entry name" value="PLDc_2"/>
    <property type="match status" value="1"/>
</dbReference>
<dbReference type="InterPro" id="IPR025202">
    <property type="entry name" value="PLD-like_dom"/>
</dbReference>
<dbReference type="GO" id="GO:0016891">
    <property type="term" value="F:RNA endonuclease activity producing 5'-phosphomonoesters, hydrolytic mechanism"/>
    <property type="evidence" value="ECO:0007669"/>
    <property type="project" value="TreeGrafter"/>
</dbReference>
<dbReference type="EC" id="3.1.4.4" evidence="3"/>
<evidence type="ECO:0000256" key="4">
    <source>
        <dbReference type="ARBA" id="ARBA00022801"/>
    </source>
</evidence>
<evidence type="ECO:0000313" key="9">
    <source>
        <dbReference type="EMBL" id="TYZ12631.1"/>
    </source>
</evidence>
<evidence type="ECO:0000259" key="8">
    <source>
        <dbReference type="PROSITE" id="PS50035"/>
    </source>
</evidence>
<evidence type="ECO:0000256" key="3">
    <source>
        <dbReference type="ARBA" id="ARBA00012027"/>
    </source>
</evidence>
<dbReference type="CDD" id="cd09174">
    <property type="entry name" value="PLDc_Nuc_like_unchar2"/>
    <property type="match status" value="1"/>
</dbReference>
<dbReference type="SUPFAM" id="SSF56024">
    <property type="entry name" value="Phospholipase D/nuclease"/>
    <property type="match status" value="1"/>
</dbReference>
<feature type="coiled-coil region" evidence="7">
    <location>
        <begin position="405"/>
        <end position="473"/>
    </location>
</feature>
<dbReference type="PANTHER" id="PTHR43856">
    <property type="entry name" value="CARDIOLIPIN HYDROLASE"/>
    <property type="match status" value="1"/>
</dbReference>
<evidence type="ECO:0000256" key="2">
    <source>
        <dbReference type="ARBA" id="ARBA00008664"/>
    </source>
</evidence>
<dbReference type="GO" id="GO:0004630">
    <property type="term" value="F:phospholipase D activity"/>
    <property type="evidence" value="ECO:0007669"/>
    <property type="project" value="UniProtKB-EC"/>
</dbReference>
<evidence type="ECO:0000256" key="5">
    <source>
        <dbReference type="ARBA" id="ARBA00022963"/>
    </source>
</evidence>
<name>A0A5D6V9I3_9BACT</name>
<dbReference type="InterPro" id="IPR001623">
    <property type="entry name" value="DnaJ_domain"/>
</dbReference>
<comment type="catalytic activity">
    <reaction evidence="1">
        <text>a 1,2-diacyl-sn-glycero-3-phosphocholine + H2O = a 1,2-diacyl-sn-glycero-3-phosphate + choline + H(+)</text>
        <dbReference type="Rhea" id="RHEA:14445"/>
        <dbReference type="ChEBI" id="CHEBI:15354"/>
        <dbReference type="ChEBI" id="CHEBI:15377"/>
        <dbReference type="ChEBI" id="CHEBI:15378"/>
        <dbReference type="ChEBI" id="CHEBI:57643"/>
        <dbReference type="ChEBI" id="CHEBI:58608"/>
        <dbReference type="EC" id="3.1.4.4"/>
    </reaction>
</comment>
<gene>
    <name evidence="9" type="ORF">FY528_04880</name>
</gene>
<feature type="domain" description="PLD phosphodiesterase" evidence="8">
    <location>
        <begin position="93"/>
        <end position="120"/>
    </location>
</feature>
<accession>A0A5D6V9I3</accession>
<dbReference type="InterPro" id="IPR001736">
    <property type="entry name" value="PLipase_D/transphosphatidylase"/>
</dbReference>
<dbReference type="InterPro" id="IPR036869">
    <property type="entry name" value="J_dom_sf"/>
</dbReference>
<keyword evidence="10" id="KW-1185">Reference proteome</keyword>
<keyword evidence="7" id="KW-0175">Coiled coil</keyword>
<comment type="caution">
    <text evidence="9">The sequence shown here is derived from an EMBL/GenBank/DDBJ whole genome shotgun (WGS) entry which is preliminary data.</text>
</comment>
<evidence type="ECO:0000256" key="7">
    <source>
        <dbReference type="SAM" id="Coils"/>
    </source>
</evidence>
<dbReference type="PROSITE" id="PS50035">
    <property type="entry name" value="PLD"/>
    <property type="match status" value="1"/>
</dbReference>
<dbReference type="Proteomes" id="UP000322791">
    <property type="component" value="Unassembled WGS sequence"/>
</dbReference>
<organism evidence="9 10">
    <name type="scientific">Hymenobacter lutimineralis</name>
    <dbReference type="NCBI Taxonomy" id="2606448"/>
    <lineage>
        <taxon>Bacteria</taxon>
        <taxon>Pseudomonadati</taxon>
        <taxon>Bacteroidota</taxon>
        <taxon>Cytophagia</taxon>
        <taxon>Cytophagales</taxon>
        <taxon>Hymenobacteraceae</taxon>
        <taxon>Hymenobacter</taxon>
    </lineage>
</organism>
<dbReference type="GO" id="GO:0016042">
    <property type="term" value="P:lipid catabolic process"/>
    <property type="evidence" value="ECO:0007669"/>
    <property type="project" value="UniProtKB-KW"/>
</dbReference>
<keyword evidence="6" id="KW-0443">Lipid metabolism</keyword>
<keyword evidence="4" id="KW-0378">Hydrolase</keyword>
<dbReference type="SUPFAM" id="SSF46565">
    <property type="entry name" value="Chaperone J-domain"/>
    <property type="match status" value="1"/>
</dbReference>
<reference evidence="9 10" key="1">
    <citation type="submission" date="2019-08" db="EMBL/GenBank/DDBJ databases">
        <authorList>
            <person name="Seo M.-J."/>
        </authorList>
    </citation>
    <scope>NUCLEOTIDE SEQUENCE [LARGE SCALE GENOMIC DNA]</scope>
    <source>
        <strain evidence="9 10">KIGAM108</strain>
    </source>
</reference>
<evidence type="ECO:0000256" key="1">
    <source>
        <dbReference type="ARBA" id="ARBA00000798"/>
    </source>
</evidence>
<dbReference type="Gene3D" id="3.30.870.10">
    <property type="entry name" value="Endonuclease Chain A"/>
    <property type="match status" value="1"/>
</dbReference>
<evidence type="ECO:0000256" key="6">
    <source>
        <dbReference type="ARBA" id="ARBA00023098"/>
    </source>
</evidence>
<evidence type="ECO:0000313" key="10">
    <source>
        <dbReference type="Proteomes" id="UP000322791"/>
    </source>
</evidence>
<comment type="similarity">
    <text evidence="2">Belongs to the phospholipase D family.</text>
</comment>
<dbReference type="PANTHER" id="PTHR43856:SF1">
    <property type="entry name" value="MITOCHONDRIAL CARDIOLIPIN HYDROLASE"/>
    <property type="match status" value="1"/>
</dbReference>
<dbReference type="CDD" id="cd06257">
    <property type="entry name" value="DnaJ"/>
    <property type="match status" value="1"/>
</dbReference>
<dbReference type="Gene3D" id="1.10.287.110">
    <property type="entry name" value="DnaJ domain"/>
    <property type="match status" value="1"/>
</dbReference>
<keyword evidence="5" id="KW-0442">Lipid degradation</keyword>
<protein>
    <recommendedName>
        <fullName evidence="3">phospholipase D</fullName>
        <ecNumber evidence="3">3.1.4.4</ecNumber>
    </recommendedName>
</protein>
<dbReference type="EMBL" id="VTHL01000003">
    <property type="protein sequence ID" value="TYZ12631.1"/>
    <property type="molecule type" value="Genomic_DNA"/>
</dbReference>
<dbReference type="AlphaFoldDB" id="A0A5D6V9I3"/>
<dbReference type="GO" id="GO:0006793">
    <property type="term" value="P:phosphorus metabolic process"/>
    <property type="evidence" value="ECO:0007669"/>
    <property type="project" value="UniProtKB-ARBA"/>
</dbReference>